<keyword evidence="16" id="KW-1185">Reference proteome</keyword>
<evidence type="ECO:0000256" key="9">
    <source>
        <dbReference type="ARBA" id="ARBA00023004"/>
    </source>
</evidence>
<dbReference type="GO" id="GO:0020037">
    <property type="term" value="F:heme binding"/>
    <property type="evidence" value="ECO:0007669"/>
    <property type="project" value="InterPro"/>
</dbReference>
<evidence type="ECO:0000313" key="16">
    <source>
        <dbReference type="Proteomes" id="UP000094527"/>
    </source>
</evidence>
<keyword evidence="8 13" id="KW-0560">Oxidoreductase</keyword>
<dbReference type="PROSITE" id="PS00086">
    <property type="entry name" value="CYTOCHROME_P450"/>
    <property type="match status" value="1"/>
</dbReference>
<dbReference type="InterPro" id="IPR017972">
    <property type="entry name" value="Cyt_P450_CS"/>
</dbReference>
<keyword evidence="6 12" id="KW-0479">Metal-binding</keyword>
<keyword evidence="14" id="KW-1133">Transmembrane helix</keyword>
<evidence type="ECO:0000256" key="10">
    <source>
        <dbReference type="ARBA" id="ARBA00023033"/>
    </source>
</evidence>
<keyword evidence="5 12" id="KW-0349">Heme</keyword>
<keyword evidence="14" id="KW-0812">Transmembrane</keyword>
<keyword evidence="7" id="KW-0492">Microsome</keyword>
<sequence>MLETLLLILVTFIAGLVAFLVIYARWHYGSLEKLGIPVETPHFLLGSNPDGHKIVYAHKDLERFHKYGAVYGVYEGRAPRVYVTDPEMIRRIMVKDFDHFFDRTVPEWGHEIFDNLLDFLPGERWKTVRSGITPMFTSSRIRSGGKNFATLTDKYIKELSNDFKGSSMKFEMKEFATPIFVEFTCDYFLSVKISGEGNIRENYIYKMILESVNEGQESSFAFVLITVFPFLLKFLPLFSQEGIKKFLNTLDEVVKVRKANKVDTSSGKDFIDVMITMFESLDTPEYKRLGIDRVTIQAQAFEMFIAGYDSLLATLSILSYYFATNPEIQEKVLVEIDENLIKIKEGTADLPYLTACVKEAIRLSPSFIELERLCMKDWTYNERDINITIPKGMSVCIPAWATNRNPKVFKNPEQFRPERFYKGTDGKLVNELEQNSMAQYSMNSFGHGPRGCPGSRMAIELVKALVARMLQEFKFEKRTDTAVEIQEGIPMLVRYKPIYLDIIKRELTSEQ</sequence>
<dbReference type="AlphaFoldDB" id="A0A1D2N0G7"/>
<keyword evidence="10 13" id="KW-0503">Monooxygenase</keyword>
<dbReference type="Gene3D" id="1.10.630.10">
    <property type="entry name" value="Cytochrome P450"/>
    <property type="match status" value="1"/>
</dbReference>
<dbReference type="OrthoDB" id="6513251at2759"/>
<dbReference type="PANTHER" id="PTHR24302:SF15">
    <property type="entry name" value="FATTY-ACID PEROXYGENASE"/>
    <property type="match status" value="1"/>
</dbReference>
<organism evidence="15 16">
    <name type="scientific">Orchesella cincta</name>
    <name type="common">Springtail</name>
    <name type="synonym">Podura cincta</name>
    <dbReference type="NCBI Taxonomy" id="48709"/>
    <lineage>
        <taxon>Eukaryota</taxon>
        <taxon>Metazoa</taxon>
        <taxon>Ecdysozoa</taxon>
        <taxon>Arthropoda</taxon>
        <taxon>Hexapoda</taxon>
        <taxon>Collembola</taxon>
        <taxon>Entomobryomorpha</taxon>
        <taxon>Entomobryoidea</taxon>
        <taxon>Orchesellidae</taxon>
        <taxon>Orchesellinae</taxon>
        <taxon>Orchesella</taxon>
    </lineage>
</organism>
<feature type="transmembrane region" description="Helical" evidence="14">
    <location>
        <begin position="6"/>
        <end position="24"/>
    </location>
</feature>
<dbReference type="GO" id="GO:0005789">
    <property type="term" value="C:endoplasmic reticulum membrane"/>
    <property type="evidence" value="ECO:0007669"/>
    <property type="project" value="UniProtKB-SubCell"/>
</dbReference>
<dbReference type="FunFam" id="1.10.630.10:FF:000182">
    <property type="entry name" value="Cytochrome P450 3A4"/>
    <property type="match status" value="1"/>
</dbReference>
<evidence type="ECO:0000256" key="4">
    <source>
        <dbReference type="ARBA" id="ARBA00010617"/>
    </source>
</evidence>
<evidence type="ECO:0000256" key="14">
    <source>
        <dbReference type="SAM" id="Phobius"/>
    </source>
</evidence>
<dbReference type="InterPro" id="IPR036396">
    <property type="entry name" value="Cyt_P450_sf"/>
</dbReference>
<dbReference type="InterPro" id="IPR050705">
    <property type="entry name" value="Cytochrome_P450_3A"/>
</dbReference>
<dbReference type="InterPro" id="IPR001128">
    <property type="entry name" value="Cyt_P450"/>
</dbReference>
<dbReference type="PRINTS" id="PR00463">
    <property type="entry name" value="EP450I"/>
</dbReference>
<keyword evidence="7" id="KW-0256">Endoplasmic reticulum</keyword>
<evidence type="ECO:0000256" key="7">
    <source>
        <dbReference type="ARBA" id="ARBA00022848"/>
    </source>
</evidence>
<dbReference type="STRING" id="48709.A0A1D2N0G7"/>
<reference evidence="15 16" key="1">
    <citation type="journal article" date="2016" name="Genome Biol. Evol.">
        <title>Gene Family Evolution Reflects Adaptation to Soil Environmental Stressors in the Genome of the Collembolan Orchesella cincta.</title>
        <authorList>
            <person name="Faddeeva-Vakhrusheva A."/>
            <person name="Derks M.F."/>
            <person name="Anvar S.Y."/>
            <person name="Agamennone V."/>
            <person name="Suring W."/>
            <person name="Smit S."/>
            <person name="van Straalen N.M."/>
            <person name="Roelofs D."/>
        </authorList>
    </citation>
    <scope>NUCLEOTIDE SEQUENCE [LARGE SCALE GENOMIC DNA]</scope>
    <source>
        <tissue evidence="15">Mixed pool</tissue>
    </source>
</reference>
<dbReference type="SUPFAM" id="SSF48264">
    <property type="entry name" value="Cytochrome P450"/>
    <property type="match status" value="1"/>
</dbReference>
<evidence type="ECO:0000256" key="1">
    <source>
        <dbReference type="ARBA" id="ARBA00001971"/>
    </source>
</evidence>
<evidence type="ECO:0000256" key="11">
    <source>
        <dbReference type="ARBA" id="ARBA00043906"/>
    </source>
</evidence>
<name>A0A1D2N0G7_ORCCI</name>
<evidence type="ECO:0000256" key="5">
    <source>
        <dbReference type="ARBA" id="ARBA00022617"/>
    </source>
</evidence>
<protein>
    <submittedName>
        <fullName evidence="15">Cytochrome P450 3A24</fullName>
    </submittedName>
</protein>
<comment type="cofactor">
    <cofactor evidence="1 12">
        <name>heme</name>
        <dbReference type="ChEBI" id="CHEBI:30413"/>
    </cofactor>
</comment>
<comment type="subcellular location">
    <subcellularLocation>
        <location evidence="3">Endoplasmic reticulum membrane</location>
        <topology evidence="3">Peripheral membrane protein</topology>
    </subcellularLocation>
    <subcellularLocation>
        <location evidence="2">Microsome membrane</location>
        <topology evidence="2">Peripheral membrane protein</topology>
    </subcellularLocation>
</comment>
<dbReference type="InterPro" id="IPR002401">
    <property type="entry name" value="Cyt_P450_E_grp-I"/>
</dbReference>
<dbReference type="GO" id="GO:0016705">
    <property type="term" value="F:oxidoreductase activity, acting on paired donors, with incorporation or reduction of molecular oxygen"/>
    <property type="evidence" value="ECO:0007669"/>
    <property type="project" value="InterPro"/>
</dbReference>
<keyword evidence="14" id="KW-0472">Membrane</keyword>
<proteinExistence type="inferred from homology"/>
<evidence type="ECO:0000256" key="12">
    <source>
        <dbReference type="PIRSR" id="PIRSR602401-1"/>
    </source>
</evidence>
<dbReference type="PANTHER" id="PTHR24302">
    <property type="entry name" value="CYTOCHROME P450 FAMILY 3"/>
    <property type="match status" value="1"/>
</dbReference>
<dbReference type="EMBL" id="LJIJ01000330">
    <property type="protein sequence ID" value="ODM98728.1"/>
    <property type="molecule type" value="Genomic_DNA"/>
</dbReference>
<evidence type="ECO:0000256" key="3">
    <source>
        <dbReference type="ARBA" id="ARBA00004406"/>
    </source>
</evidence>
<evidence type="ECO:0000256" key="13">
    <source>
        <dbReference type="RuleBase" id="RU000461"/>
    </source>
</evidence>
<accession>A0A1D2N0G7</accession>
<dbReference type="Proteomes" id="UP000094527">
    <property type="component" value="Unassembled WGS sequence"/>
</dbReference>
<dbReference type="GO" id="GO:0008395">
    <property type="term" value="F:steroid hydroxylase activity"/>
    <property type="evidence" value="ECO:0007669"/>
    <property type="project" value="TreeGrafter"/>
</dbReference>
<evidence type="ECO:0000313" key="15">
    <source>
        <dbReference type="EMBL" id="ODM98728.1"/>
    </source>
</evidence>
<evidence type="ECO:0000256" key="6">
    <source>
        <dbReference type="ARBA" id="ARBA00022723"/>
    </source>
</evidence>
<feature type="non-terminal residue" evidence="15">
    <location>
        <position position="511"/>
    </location>
</feature>
<gene>
    <name evidence="15" type="ORF">Ocin01_07949</name>
</gene>
<evidence type="ECO:0000256" key="8">
    <source>
        <dbReference type="ARBA" id="ARBA00023002"/>
    </source>
</evidence>
<evidence type="ECO:0000256" key="2">
    <source>
        <dbReference type="ARBA" id="ARBA00004174"/>
    </source>
</evidence>
<feature type="binding site" description="axial binding residue" evidence="12">
    <location>
        <position position="452"/>
    </location>
    <ligand>
        <name>heme</name>
        <dbReference type="ChEBI" id="CHEBI:30413"/>
    </ligand>
    <ligandPart>
        <name>Fe</name>
        <dbReference type="ChEBI" id="CHEBI:18248"/>
    </ligandPart>
</feature>
<dbReference type="GO" id="GO:0005506">
    <property type="term" value="F:iron ion binding"/>
    <property type="evidence" value="ECO:0007669"/>
    <property type="project" value="InterPro"/>
</dbReference>
<comment type="similarity">
    <text evidence="4 13">Belongs to the cytochrome P450 family.</text>
</comment>
<comment type="caution">
    <text evidence="15">The sequence shown here is derived from an EMBL/GenBank/DDBJ whole genome shotgun (WGS) entry which is preliminary data.</text>
</comment>
<dbReference type="Pfam" id="PF00067">
    <property type="entry name" value="p450"/>
    <property type="match status" value="1"/>
</dbReference>
<keyword evidence="9 12" id="KW-0408">Iron</keyword>
<comment type="function">
    <text evidence="11">Cytochromes P450 are a group of heme-thiolate monooxygenases. They oxidize a variety of structurally unrelated compounds, including steroids, fatty acids, and xenobiotics.</text>
</comment>